<dbReference type="OrthoDB" id="2013972at2759"/>
<accession>A0A0C2XAZ3</accession>
<dbReference type="InParanoid" id="A0A0C2XAZ3"/>
<feature type="compositionally biased region" description="Polar residues" evidence="1">
    <location>
        <begin position="118"/>
        <end position="140"/>
    </location>
</feature>
<dbReference type="Proteomes" id="UP000054549">
    <property type="component" value="Unassembled WGS sequence"/>
</dbReference>
<dbReference type="Gene3D" id="3.40.50.150">
    <property type="entry name" value="Vaccinia Virus protein VP39"/>
    <property type="match status" value="1"/>
</dbReference>
<reference evidence="3 4" key="1">
    <citation type="submission" date="2014-04" db="EMBL/GenBank/DDBJ databases">
        <title>Evolutionary Origins and Diversification of the Mycorrhizal Mutualists.</title>
        <authorList>
            <consortium name="DOE Joint Genome Institute"/>
            <consortium name="Mycorrhizal Genomics Consortium"/>
            <person name="Kohler A."/>
            <person name="Kuo A."/>
            <person name="Nagy L.G."/>
            <person name="Floudas D."/>
            <person name="Copeland A."/>
            <person name="Barry K.W."/>
            <person name="Cichocki N."/>
            <person name="Veneault-Fourrey C."/>
            <person name="LaButti K."/>
            <person name="Lindquist E.A."/>
            <person name="Lipzen A."/>
            <person name="Lundell T."/>
            <person name="Morin E."/>
            <person name="Murat C."/>
            <person name="Riley R."/>
            <person name="Ohm R."/>
            <person name="Sun H."/>
            <person name="Tunlid A."/>
            <person name="Henrissat B."/>
            <person name="Grigoriev I.V."/>
            <person name="Hibbett D.S."/>
            <person name="Martin F."/>
        </authorList>
    </citation>
    <scope>NUCLEOTIDE SEQUENCE [LARGE SCALE GENOMIC DNA]</scope>
    <source>
        <strain evidence="3 4">Koide BX008</strain>
    </source>
</reference>
<dbReference type="EMBL" id="KN818222">
    <property type="protein sequence ID" value="KIL71577.1"/>
    <property type="molecule type" value="Genomic_DNA"/>
</dbReference>
<dbReference type="AlphaFoldDB" id="A0A0C2XAZ3"/>
<dbReference type="PANTHER" id="PTHR43591:SF24">
    <property type="entry name" value="2-METHOXY-6-POLYPRENYL-1,4-BENZOQUINOL METHYLASE, MITOCHONDRIAL"/>
    <property type="match status" value="1"/>
</dbReference>
<evidence type="ECO:0000259" key="2">
    <source>
        <dbReference type="Pfam" id="PF13649"/>
    </source>
</evidence>
<name>A0A0C2XAZ3_AMAMK</name>
<feature type="region of interest" description="Disordered" evidence="1">
    <location>
        <begin position="484"/>
        <end position="514"/>
    </location>
</feature>
<dbReference type="Pfam" id="PF13649">
    <property type="entry name" value="Methyltransf_25"/>
    <property type="match status" value="1"/>
</dbReference>
<dbReference type="STRING" id="946122.A0A0C2XAZ3"/>
<dbReference type="InterPro" id="IPR029063">
    <property type="entry name" value="SAM-dependent_MTases_sf"/>
</dbReference>
<proteinExistence type="predicted"/>
<feature type="compositionally biased region" description="Polar residues" evidence="1">
    <location>
        <begin position="498"/>
        <end position="507"/>
    </location>
</feature>
<keyword evidence="4" id="KW-1185">Reference proteome</keyword>
<feature type="region of interest" description="Disordered" evidence="1">
    <location>
        <begin position="118"/>
        <end position="146"/>
    </location>
</feature>
<feature type="region of interest" description="Disordered" evidence="1">
    <location>
        <begin position="1"/>
        <end position="27"/>
    </location>
</feature>
<evidence type="ECO:0000256" key="1">
    <source>
        <dbReference type="SAM" id="MobiDB-lite"/>
    </source>
</evidence>
<organism evidence="3 4">
    <name type="scientific">Amanita muscaria (strain Koide BX008)</name>
    <dbReference type="NCBI Taxonomy" id="946122"/>
    <lineage>
        <taxon>Eukaryota</taxon>
        <taxon>Fungi</taxon>
        <taxon>Dikarya</taxon>
        <taxon>Basidiomycota</taxon>
        <taxon>Agaricomycotina</taxon>
        <taxon>Agaricomycetes</taxon>
        <taxon>Agaricomycetidae</taxon>
        <taxon>Agaricales</taxon>
        <taxon>Pluteineae</taxon>
        <taxon>Amanitaceae</taxon>
        <taxon>Amanita</taxon>
    </lineage>
</organism>
<dbReference type="SUPFAM" id="SSF53335">
    <property type="entry name" value="S-adenosyl-L-methionine-dependent methyltransferases"/>
    <property type="match status" value="1"/>
</dbReference>
<sequence length="697" mass="78626">MSAHIDKTNSSYFAFTPPSKHRPRSPYQHRISGAHYRPVSSLLAEVSHRPHCLSEQRRSIRPVSYFGDLIKDMRLREPGKTPLRSTTPLAAQANDRILSPQRILFRLKTKQSMPLLTTFTQKPPANNNKRTPSPVSSPTMTLPYLDPRNTSTDKKSWIRKDYTFLHPFPSEAPYMQSYDPTVLENDRYTELLIQRLTPDGSPTFHDYGSKPPQAVLDLGCGQGHWVLTAAEVWTTSHFIGFDLVDLTSHIQKPDNVTFVRGNFLKPRLPFANKQFDLVRMANLSLCIPQAKWESLLSEVFRVLAVNGRLELIDDQIFFPYGPTPKSKPSTVRRTSQSTFDWDDDEDTLDWSMDTDTTLLNELDTSSEGTDSFLDLRPLRRHSDQSTMADLHFEKPCPGRPASTISMSRMVDASMWAEQVGQCRNVETIFENMLKMKHDINPHPSHSLPDIMRSVFGNGVGEQRTLHLKLAPANADEIFDLRAGRSSEDVSSDGEGCRSTHSSDSGLSFPTPKPDTISAKAAGRLGITYSALAAAAASVRPRNQTTRTQSPGLILWPSTYLPMAPLELEMHACKNLHVLLGCKHALEAYMQSFEETDGKKFMDSHVIRDVLWEYECFRRERFHWPADLPSLGMQYASEEPTKSRPSLKMSAASSICPFTEDELTHVRTIHVFEAIKSGEHSLANLQFPRYPTPIPPSS</sequence>
<evidence type="ECO:0000313" key="4">
    <source>
        <dbReference type="Proteomes" id="UP000054549"/>
    </source>
</evidence>
<dbReference type="InterPro" id="IPR041698">
    <property type="entry name" value="Methyltransf_25"/>
</dbReference>
<dbReference type="PANTHER" id="PTHR43591">
    <property type="entry name" value="METHYLTRANSFERASE"/>
    <property type="match status" value="1"/>
</dbReference>
<protein>
    <recommendedName>
        <fullName evidence="2">Methyltransferase domain-containing protein</fullName>
    </recommendedName>
</protein>
<feature type="domain" description="Methyltransferase" evidence="2">
    <location>
        <begin position="215"/>
        <end position="307"/>
    </location>
</feature>
<gene>
    <name evidence="3" type="ORF">M378DRAFT_6299</name>
</gene>
<dbReference type="HOGENOM" id="CLU_007710_0_0_1"/>
<dbReference type="GO" id="GO:0008168">
    <property type="term" value="F:methyltransferase activity"/>
    <property type="evidence" value="ECO:0007669"/>
    <property type="project" value="TreeGrafter"/>
</dbReference>
<dbReference type="CDD" id="cd02440">
    <property type="entry name" value="AdoMet_MTases"/>
    <property type="match status" value="1"/>
</dbReference>
<evidence type="ECO:0000313" key="3">
    <source>
        <dbReference type="EMBL" id="KIL71577.1"/>
    </source>
</evidence>